<evidence type="ECO:0000259" key="13">
    <source>
        <dbReference type="Pfam" id="PF14806"/>
    </source>
</evidence>
<evidence type="ECO:0000256" key="4">
    <source>
        <dbReference type="ARBA" id="ARBA00022490"/>
    </source>
</evidence>
<keyword evidence="10" id="KW-0968">Cytoplasmic vesicle</keyword>
<keyword evidence="6" id="KW-0931">ER-Golgi transport</keyword>
<feature type="domain" description="Coatomer beta subunit C-terminal" evidence="12">
    <location>
        <begin position="22"/>
        <end position="74"/>
    </location>
</feature>
<dbReference type="GO" id="GO:0006886">
    <property type="term" value="P:intracellular protein transport"/>
    <property type="evidence" value="ECO:0007669"/>
    <property type="project" value="InterPro"/>
</dbReference>
<feature type="domain" description="Conserved oligomeric Golgi complex subunit 3 N-terminal" evidence="11">
    <location>
        <begin position="212"/>
        <end position="271"/>
    </location>
</feature>
<keyword evidence="16" id="KW-1185">Reference proteome</keyword>
<evidence type="ECO:0000259" key="11">
    <source>
        <dbReference type="Pfam" id="PF04136"/>
    </source>
</evidence>
<feature type="domain" description="Coatomer beta subunit appendage platform" evidence="13">
    <location>
        <begin position="99"/>
        <end position="145"/>
    </location>
</feature>
<keyword evidence="9" id="KW-0472">Membrane</keyword>
<protein>
    <submittedName>
        <fullName evidence="15">Uncharacterized protein</fullName>
    </submittedName>
</protein>
<dbReference type="PANTHER" id="PTHR10635:SF0">
    <property type="entry name" value="COATOMER SUBUNIT BETA"/>
    <property type="match status" value="1"/>
</dbReference>
<evidence type="ECO:0000256" key="6">
    <source>
        <dbReference type="ARBA" id="ARBA00022892"/>
    </source>
</evidence>
<evidence type="ECO:0000256" key="2">
    <source>
        <dbReference type="ARBA" id="ARBA00004347"/>
    </source>
</evidence>
<dbReference type="Pfam" id="PF14806">
    <property type="entry name" value="Coatomer_b_Cpla"/>
    <property type="match status" value="1"/>
</dbReference>
<dbReference type="InterPro" id="IPR048320">
    <property type="entry name" value="COG3_N"/>
</dbReference>
<organism evidence="15 16">
    <name type="scientific">Piloderma croceum (strain F 1598)</name>
    <dbReference type="NCBI Taxonomy" id="765440"/>
    <lineage>
        <taxon>Eukaryota</taxon>
        <taxon>Fungi</taxon>
        <taxon>Dikarya</taxon>
        <taxon>Basidiomycota</taxon>
        <taxon>Agaricomycotina</taxon>
        <taxon>Agaricomycetes</taxon>
        <taxon>Agaricomycetidae</taxon>
        <taxon>Atheliales</taxon>
        <taxon>Atheliaceae</taxon>
        <taxon>Piloderma</taxon>
    </lineage>
</organism>
<dbReference type="InterPro" id="IPR048685">
    <property type="entry name" value="COG3_C"/>
</dbReference>
<evidence type="ECO:0000313" key="15">
    <source>
        <dbReference type="EMBL" id="KIM73172.1"/>
    </source>
</evidence>
<proteinExistence type="predicted"/>
<dbReference type="OrthoDB" id="296793at2759"/>
<gene>
    <name evidence="15" type="ORF">PILCRDRAFT_15481</name>
</gene>
<evidence type="ECO:0000256" key="9">
    <source>
        <dbReference type="ARBA" id="ARBA00023136"/>
    </source>
</evidence>
<dbReference type="Pfam" id="PF04136">
    <property type="entry name" value="COG3_N"/>
    <property type="match status" value="1"/>
</dbReference>
<dbReference type="Pfam" id="PF07718">
    <property type="entry name" value="Coatamer_beta_C"/>
    <property type="match status" value="1"/>
</dbReference>
<dbReference type="Proteomes" id="UP000054166">
    <property type="component" value="Unassembled WGS sequence"/>
</dbReference>
<dbReference type="EMBL" id="KN833091">
    <property type="protein sequence ID" value="KIM73172.1"/>
    <property type="molecule type" value="Genomic_DNA"/>
</dbReference>
<name>A0A0C3B786_PILCF</name>
<keyword evidence="7" id="KW-0653">Protein transport</keyword>
<comment type="subcellular location">
    <subcellularLocation>
        <location evidence="2">Cytoplasmic vesicle</location>
        <location evidence="2">COPI-coated vesicle membrane</location>
        <topology evidence="2">Peripheral membrane protein</topology>
        <orientation evidence="2">Cytoplasmic side</orientation>
    </subcellularLocation>
    <subcellularLocation>
        <location evidence="1">Golgi apparatus membrane</location>
        <topology evidence="1">Peripheral membrane protein</topology>
        <orientation evidence="1">Cytoplasmic side</orientation>
    </subcellularLocation>
</comment>
<dbReference type="GO" id="GO:0005198">
    <property type="term" value="F:structural molecule activity"/>
    <property type="evidence" value="ECO:0007669"/>
    <property type="project" value="InterPro"/>
</dbReference>
<evidence type="ECO:0000256" key="1">
    <source>
        <dbReference type="ARBA" id="ARBA00004255"/>
    </source>
</evidence>
<evidence type="ECO:0000256" key="3">
    <source>
        <dbReference type="ARBA" id="ARBA00022448"/>
    </source>
</evidence>
<dbReference type="AlphaFoldDB" id="A0A0C3B786"/>
<keyword evidence="8" id="KW-0333">Golgi apparatus</keyword>
<dbReference type="GO" id="GO:0006891">
    <property type="term" value="P:intra-Golgi vesicle-mediated transport"/>
    <property type="evidence" value="ECO:0007669"/>
    <property type="project" value="TreeGrafter"/>
</dbReference>
<dbReference type="GO" id="GO:0000139">
    <property type="term" value="C:Golgi membrane"/>
    <property type="evidence" value="ECO:0007669"/>
    <property type="project" value="UniProtKB-SubCell"/>
</dbReference>
<dbReference type="InParanoid" id="A0A0C3B786"/>
<evidence type="ECO:0000256" key="8">
    <source>
        <dbReference type="ARBA" id="ARBA00023034"/>
    </source>
</evidence>
<keyword evidence="4" id="KW-0963">Cytoplasm</keyword>
<evidence type="ECO:0000256" key="10">
    <source>
        <dbReference type="ARBA" id="ARBA00023329"/>
    </source>
</evidence>
<evidence type="ECO:0000259" key="12">
    <source>
        <dbReference type="Pfam" id="PF07718"/>
    </source>
</evidence>
<dbReference type="STRING" id="765440.A0A0C3B786"/>
<dbReference type="InterPro" id="IPR029446">
    <property type="entry name" value="COPB1_appendage_platform_dom"/>
</dbReference>
<dbReference type="Pfam" id="PF20671">
    <property type="entry name" value="COG3_C"/>
    <property type="match status" value="1"/>
</dbReference>
<reference evidence="16" key="2">
    <citation type="submission" date="2015-01" db="EMBL/GenBank/DDBJ databases">
        <title>Evolutionary Origins and Diversification of the Mycorrhizal Mutualists.</title>
        <authorList>
            <consortium name="DOE Joint Genome Institute"/>
            <consortium name="Mycorrhizal Genomics Consortium"/>
            <person name="Kohler A."/>
            <person name="Kuo A."/>
            <person name="Nagy L.G."/>
            <person name="Floudas D."/>
            <person name="Copeland A."/>
            <person name="Barry K.W."/>
            <person name="Cichocki N."/>
            <person name="Veneault-Fourrey C."/>
            <person name="LaButti K."/>
            <person name="Lindquist E.A."/>
            <person name="Lipzen A."/>
            <person name="Lundell T."/>
            <person name="Morin E."/>
            <person name="Murat C."/>
            <person name="Riley R."/>
            <person name="Ohm R."/>
            <person name="Sun H."/>
            <person name="Tunlid A."/>
            <person name="Henrissat B."/>
            <person name="Grigoriev I.V."/>
            <person name="Hibbett D.S."/>
            <person name="Martin F."/>
        </authorList>
    </citation>
    <scope>NUCLEOTIDE SEQUENCE [LARGE SCALE GENOMIC DNA]</scope>
    <source>
        <strain evidence="16">F 1598</strain>
    </source>
</reference>
<dbReference type="GO" id="GO:0006888">
    <property type="term" value="P:endoplasmic reticulum to Golgi vesicle-mediated transport"/>
    <property type="evidence" value="ECO:0007669"/>
    <property type="project" value="TreeGrafter"/>
</dbReference>
<dbReference type="InterPro" id="IPR016460">
    <property type="entry name" value="COPB1"/>
</dbReference>
<evidence type="ECO:0000256" key="5">
    <source>
        <dbReference type="ARBA" id="ARBA00022737"/>
    </source>
</evidence>
<dbReference type="HOGENOM" id="CLU_671052_0_0_1"/>
<evidence type="ECO:0000256" key="7">
    <source>
        <dbReference type="ARBA" id="ARBA00022927"/>
    </source>
</evidence>
<evidence type="ECO:0000313" key="16">
    <source>
        <dbReference type="Proteomes" id="UP000054166"/>
    </source>
</evidence>
<reference evidence="15 16" key="1">
    <citation type="submission" date="2014-04" db="EMBL/GenBank/DDBJ databases">
        <authorList>
            <consortium name="DOE Joint Genome Institute"/>
            <person name="Kuo A."/>
            <person name="Tarkka M."/>
            <person name="Buscot F."/>
            <person name="Kohler A."/>
            <person name="Nagy L.G."/>
            <person name="Floudas D."/>
            <person name="Copeland A."/>
            <person name="Barry K.W."/>
            <person name="Cichocki N."/>
            <person name="Veneault-Fourrey C."/>
            <person name="LaButti K."/>
            <person name="Lindquist E.A."/>
            <person name="Lipzen A."/>
            <person name="Lundell T."/>
            <person name="Morin E."/>
            <person name="Murat C."/>
            <person name="Sun H."/>
            <person name="Tunlid A."/>
            <person name="Henrissat B."/>
            <person name="Grigoriev I.V."/>
            <person name="Hibbett D.S."/>
            <person name="Martin F."/>
            <person name="Nordberg H.P."/>
            <person name="Cantor M.N."/>
            <person name="Hua S.X."/>
        </authorList>
    </citation>
    <scope>NUCLEOTIDE SEQUENCE [LARGE SCALE GENOMIC DNA]</scope>
    <source>
        <strain evidence="15 16">F 1598</strain>
    </source>
</reference>
<dbReference type="PANTHER" id="PTHR10635">
    <property type="entry name" value="COATOMER SUBUNIT BETA"/>
    <property type="match status" value="1"/>
</dbReference>
<sequence length="410" mass="46909">MSAIFKNSEDLGDESTYGFFLQYDEDVERATGSTEIREDFIFNLSCISQLIGFSDPTYADAYFKMHGFDIMLSHLHRSLRQKQVSSLASISWEGSAMSEACVILNDIHIDIMDYIKPAYCNEAQFRSMWTEFEWENRVNVTTSISWCQVRQLRIFVCEHAWLAASLLIPTLTLCTPNDPPKLHNNSTAGSRSLIARSRIARSHIFVHIASAAEHLETCNRLVEKIGEVDGEVEGMLEGWRGVEEGGRSLKNACERLLEERTRYHRAVYSITLVVQTDFLYMVEHVRIGISGKRRLYLLRFRQCMTQAMTLIKMYFVASLTADVSHRISEKGISQTAQRNLLYTRLRSVSTPLSPLLGELERRANAHPEELSALLVDCHSTYFGARKRLLVSRLVEEIEESIRGGQCWLSW</sequence>
<dbReference type="GO" id="GO:0030126">
    <property type="term" value="C:COPI vesicle coat"/>
    <property type="evidence" value="ECO:0007669"/>
    <property type="project" value="InterPro"/>
</dbReference>
<keyword evidence="5" id="KW-0677">Repeat</keyword>
<evidence type="ECO:0000259" key="14">
    <source>
        <dbReference type="Pfam" id="PF20671"/>
    </source>
</evidence>
<dbReference type="InterPro" id="IPR011710">
    <property type="entry name" value="Coatomer_bsu_C"/>
</dbReference>
<feature type="domain" description="Conserved oligomeric Golgi complex subunit 3 C-terminal" evidence="14">
    <location>
        <begin position="339"/>
        <end position="399"/>
    </location>
</feature>
<accession>A0A0C3B786</accession>
<keyword evidence="3" id="KW-0813">Transport</keyword>